<name>A0ABD2Z4Y5_9GENT</name>
<dbReference type="AlphaFoldDB" id="A0ABD2Z4Y5"/>
<protein>
    <submittedName>
        <fullName evidence="1">Uncharacterized protein</fullName>
    </submittedName>
</protein>
<comment type="caution">
    <text evidence="1">The sequence shown here is derived from an EMBL/GenBank/DDBJ whole genome shotgun (WGS) entry which is preliminary data.</text>
</comment>
<accession>A0ABD2Z4Y5</accession>
<dbReference type="EMBL" id="JBJUIK010000011">
    <property type="protein sequence ID" value="KAL3513167.1"/>
    <property type="molecule type" value="Genomic_DNA"/>
</dbReference>
<dbReference type="Proteomes" id="UP001630127">
    <property type="component" value="Unassembled WGS sequence"/>
</dbReference>
<gene>
    <name evidence="1" type="ORF">ACH5RR_025884</name>
</gene>
<reference evidence="1 2" key="1">
    <citation type="submission" date="2024-11" db="EMBL/GenBank/DDBJ databases">
        <title>A near-complete genome assembly of Cinchona calisaya.</title>
        <authorList>
            <person name="Lian D.C."/>
            <person name="Zhao X.W."/>
            <person name="Wei L."/>
        </authorList>
    </citation>
    <scope>NUCLEOTIDE SEQUENCE [LARGE SCALE GENOMIC DNA]</scope>
    <source>
        <tissue evidence="1">Nenye</tissue>
    </source>
</reference>
<evidence type="ECO:0000313" key="2">
    <source>
        <dbReference type="Proteomes" id="UP001630127"/>
    </source>
</evidence>
<evidence type="ECO:0000313" key="1">
    <source>
        <dbReference type="EMBL" id="KAL3513167.1"/>
    </source>
</evidence>
<sequence>MYTGGECYYQRFDLTTTQRLGQTSRERDILAFCRAGDHGNSIGQVECSRPIDVSNHNKTLFEGQGWGNFIYGKFVAKYVSNFRKANAQLAMVEGSIERQSWSPCSRSVKIMRLYLRKELVMGWGSSEGFRRGFSCCQSGLSRRGEIVRGCGDVGSTFSCGIRRGTVTSGFKIKGDALTVVVSTLSSKVIICLVWVL</sequence>
<keyword evidence="2" id="KW-1185">Reference proteome</keyword>
<proteinExistence type="predicted"/>
<organism evidence="1 2">
    <name type="scientific">Cinchona calisaya</name>
    <dbReference type="NCBI Taxonomy" id="153742"/>
    <lineage>
        <taxon>Eukaryota</taxon>
        <taxon>Viridiplantae</taxon>
        <taxon>Streptophyta</taxon>
        <taxon>Embryophyta</taxon>
        <taxon>Tracheophyta</taxon>
        <taxon>Spermatophyta</taxon>
        <taxon>Magnoliopsida</taxon>
        <taxon>eudicotyledons</taxon>
        <taxon>Gunneridae</taxon>
        <taxon>Pentapetalae</taxon>
        <taxon>asterids</taxon>
        <taxon>lamiids</taxon>
        <taxon>Gentianales</taxon>
        <taxon>Rubiaceae</taxon>
        <taxon>Cinchonoideae</taxon>
        <taxon>Cinchoneae</taxon>
        <taxon>Cinchona</taxon>
    </lineage>
</organism>